<keyword evidence="11" id="KW-1185">Reference proteome</keyword>
<dbReference type="CDD" id="cd00586">
    <property type="entry name" value="4HBT"/>
    <property type="match status" value="1"/>
</dbReference>
<evidence type="ECO:0000256" key="5">
    <source>
        <dbReference type="ARBA" id="ARBA00022946"/>
    </source>
</evidence>
<dbReference type="PANTHER" id="PTHR31727:SF6">
    <property type="entry name" value="OLEOYL-ACYL CARRIER PROTEIN THIOESTERASE 1, CHLOROPLASTIC"/>
    <property type="match status" value="1"/>
</dbReference>
<evidence type="ECO:0000256" key="3">
    <source>
        <dbReference type="ARBA" id="ARBA00022801"/>
    </source>
</evidence>
<evidence type="ECO:0000259" key="8">
    <source>
        <dbReference type="Pfam" id="PF01643"/>
    </source>
</evidence>
<evidence type="ECO:0000256" key="2">
    <source>
        <dbReference type="ARBA" id="ARBA00022516"/>
    </source>
</evidence>
<name>A0A6N8FHE4_9BACI</name>
<dbReference type="PANTHER" id="PTHR31727">
    <property type="entry name" value="OLEOYL-ACYL CARRIER PROTEIN THIOESTERASE 1, CHLOROPLASTIC"/>
    <property type="match status" value="1"/>
</dbReference>
<dbReference type="SUPFAM" id="SSF54637">
    <property type="entry name" value="Thioesterase/thiol ester dehydrase-isomerase"/>
    <property type="match status" value="2"/>
</dbReference>
<comment type="caution">
    <text evidence="10">The sequence shown here is derived from an EMBL/GenBank/DDBJ whole genome shotgun (WGS) entry which is preliminary data.</text>
</comment>
<dbReference type="EMBL" id="WOCA01000008">
    <property type="protein sequence ID" value="MUK89000.1"/>
    <property type="molecule type" value="Genomic_DNA"/>
</dbReference>
<keyword evidence="5" id="KW-0809">Transit peptide</keyword>
<evidence type="ECO:0000256" key="4">
    <source>
        <dbReference type="ARBA" id="ARBA00022832"/>
    </source>
</evidence>
<keyword evidence="7" id="KW-0275">Fatty acid biosynthesis</keyword>
<dbReference type="Proteomes" id="UP000469125">
    <property type="component" value="Unassembled WGS sequence"/>
</dbReference>
<feature type="domain" description="Acyl-ACP thioesterase N-terminal hotdog" evidence="8">
    <location>
        <begin position="6"/>
        <end position="125"/>
    </location>
</feature>
<evidence type="ECO:0000313" key="10">
    <source>
        <dbReference type="EMBL" id="MUK89000.1"/>
    </source>
</evidence>
<dbReference type="Pfam" id="PF01643">
    <property type="entry name" value="Acyl-ACP_TE"/>
    <property type="match status" value="1"/>
</dbReference>
<feature type="domain" description="Acyl-ACP thioesterase-like C-terminal" evidence="9">
    <location>
        <begin position="165"/>
        <end position="225"/>
    </location>
</feature>
<keyword evidence="2" id="KW-0444">Lipid biosynthesis</keyword>
<dbReference type="AlphaFoldDB" id="A0A6N8FHE4"/>
<dbReference type="GO" id="GO:0000036">
    <property type="term" value="F:acyl carrier activity"/>
    <property type="evidence" value="ECO:0007669"/>
    <property type="project" value="TreeGrafter"/>
</dbReference>
<dbReference type="Pfam" id="PF20791">
    <property type="entry name" value="Acyl-ACP_TE_C"/>
    <property type="match status" value="1"/>
</dbReference>
<keyword evidence="6" id="KW-0443">Lipid metabolism</keyword>
<comment type="similarity">
    <text evidence="1">Belongs to the acyl-ACP thioesterase family.</text>
</comment>
<evidence type="ECO:0000256" key="1">
    <source>
        <dbReference type="ARBA" id="ARBA00006500"/>
    </source>
</evidence>
<evidence type="ECO:0000313" key="11">
    <source>
        <dbReference type="Proteomes" id="UP000469125"/>
    </source>
</evidence>
<dbReference type="RefSeq" id="WP_155668976.1">
    <property type="nucleotide sequence ID" value="NZ_WOCA01000008.1"/>
</dbReference>
<reference evidence="10 11" key="1">
    <citation type="submission" date="2019-11" db="EMBL/GenBank/DDBJ databases">
        <authorList>
            <person name="Li X."/>
        </authorList>
    </citation>
    <scope>NUCLEOTIDE SEQUENCE [LARGE SCALE GENOMIC DNA]</scope>
    <source>
        <strain evidence="10 11">L9</strain>
    </source>
</reference>
<proteinExistence type="inferred from homology"/>
<keyword evidence="3" id="KW-0378">Hydrolase</keyword>
<dbReference type="InterPro" id="IPR002864">
    <property type="entry name" value="Acyl-ACP_thioesterase_NHD"/>
</dbReference>
<dbReference type="InterPro" id="IPR029069">
    <property type="entry name" value="HotDog_dom_sf"/>
</dbReference>
<dbReference type="InterPro" id="IPR045023">
    <property type="entry name" value="FATA/B"/>
</dbReference>
<evidence type="ECO:0000256" key="7">
    <source>
        <dbReference type="ARBA" id="ARBA00023160"/>
    </source>
</evidence>
<protein>
    <submittedName>
        <fullName evidence="10">Acyl-ACP thioesterase</fullName>
    </submittedName>
</protein>
<keyword evidence="4" id="KW-0276">Fatty acid metabolism</keyword>
<organism evidence="10 11">
    <name type="scientific">Ornithinibacillus caprae</name>
    <dbReference type="NCBI Taxonomy" id="2678566"/>
    <lineage>
        <taxon>Bacteria</taxon>
        <taxon>Bacillati</taxon>
        <taxon>Bacillota</taxon>
        <taxon>Bacilli</taxon>
        <taxon>Bacillales</taxon>
        <taxon>Bacillaceae</taxon>
        <taxon>Ornithinibacillus</taxon>
    </lineage>
</organism>
<dbReference type="GO" id="GO:0016297">
    <property type="term" value="F:fatty acyl-[ACP] hydrolase activity"/>
    <property type="evidence" value="ECO:0007669"/>
    <property type="project" value="InterPro"/>
</dbReference>
<sequence>MVKTTIYKKNYHIDLSDVDFTKSLRASTLLSYFQDVASLAAENLGAGIETLEETYGVAWVLMRIRVEIIRNPKLDEEIIIETWPQEPKKLEFERDFIVRDQEGNIIIRAVSAWVIMDVKERKLKRSSFISLTYPNVVEKRALDDPLGKLKSAGQLEGAYQKVIGYSDVDFNGHLNNSKYVDYMMDCFNLEDHRKYNVKSIEVNFTNEALPGETITLFKDTSQVDSNVVYIEGKNEKDEKIVFRAKVEIEVRH</sequence>
<gene>
    <name evidence="10" type="ORF">GMD78_11505</name>
</gene>
<accession>A0A6N8FHE4</accession>
<dbReference type="InterPro" id="IPR049427">
    <property type="entry name" value="Acyl-ACP_TE_C"/>
</dbReference>
<dbReference type="Gene3D" id="3.10.129.10">
    <property type="entry name" value="Hotdog Thioesterase"/>
    <property type="match status" value="2"/>
</dbReference>
<evidence type="ECO:0000256" key="6">
    <source>
        <dbReference type="ARBA" id="ARBA00023098"/>
    </source>
</evidence>
<evidence type="ECO:0000259" key="9">
    <source>
        <dbReference type="Pfam" id="PF20791"/>
    </source>
</evidence>